<gene>
    <name evidence="6" type="ORF">GM160_03950</name>
</gene>
<keyword evidence="7" id="KW-1185">Reference proteome</keyword>
<sequence>MIRFTLHQLRVFSAAAELLNYTKAAEKLHLTQPAVSMQIRQLEDNVDLPLFEQTGRQLYLTDAGRELYGYAQRILEVITEAEEVLEGMKGVHRGHLRVSVASTANYFVARLLADFSKRYPGVSISLDVTNRQRLLRQLADNEADIVIMGEPPTDADLHSEAFLENPLVAIAAADHPLAGRKSIALEELAQHRFVQRESASGTRAAIERFFEEHGLAVKPGLEMRSNEAIKQAIEAGLGVGIVSQHTLELELETGRLVILDVDGLPIIRHWYMVQRQGKRDTPVMRSFHDHVLEQAERQVRLPSEG</sequence>
<dbReference type="CDD" id="cd08419">
    <property type="entry name" value="PBP2_CbbR_RubisCO_like"/>
    <property type="match status" value="1"/>
</dbReference>
<evidence type="ECO:0000256" key="1">
    <source>
        <dbReference type="ARBA" id="ARBA00009437"/>
    </source>
</evidence>
<evidence type="ECO:0000256" key="2">
    <source>
        <dbReference type="ARBA" id="ARBA00023015"/>
    </source>
</evidence>
<dbReference type="KEGG" id="ghl:GM160_03950"/>
<dbReference type="FunFam" id="1.10.10.10:FF:000001">
    <property type="entry name" value="LysR family transcriptional regulator"/>
    <property type="match status" value="1"/>
</dbReference>
<dbReference type="GO" id="GO:0000976">
    <property type="term" value="F:transcription cis-regulatory region binding"/>
    <property type="evidence" value="ECO:0007669"/>
    <property type="project" value="TreeGrafter"/>
</dbReference>
<dbReference type="Pfam" id="PF03466">
    <property type="entry name" value="LysR_substrate"/>
    <property type="match status" value="1"/>
</dbReference>
<dbReference type="PANTHER" id="PTHR30126:SF5">
    <property type="entry name" value="HTH-TYPE TRANSCRIPTIONAL ACTIVATOR CMPR"/>
    <property type="match status" value="1"/>
</dbReference>
<dbReference type="PRINTS" id="PR00039">
    <property type="entry name" value="HTHLYSR"/>
</dbReference>
<evidence type="ECO:0000313" key="7">
    <source>
        <dbReference type="Proteomes" id="UP000427716"/>
    </source>
</evidence>
<dbReference type="Gene3D" id="3.40.190.290">
    <property type="match status" value="1"/>
</dbReference>
<evidence type="ECO:0000259" key="5">
    <source>
        <dbReference type="PROSITE" id="PS50931"/>
    </source>
</evidence>
<protein>
    <submittedName>
        <fullName evidence="6">LysR family transcriptional regulator</fullName>
    </submittedName>
</protein>
<dbReference type="InterPro" id="IPR000847">
    <property type="entry name" value="LysR_HTH_N"/>
</dbReference>
<keyword evidence="3" id="KW-0238">DNA-binding</keyword>
<accession>A0A6I6D1I7</accession>
<evidence type="ECO:0000256" key="4">
    <source>
        <dbReference type="ARBA" id="ARBA00023163"/>
    </source>
</evidence>
<dbReference type="PROSITE" id="PS50931">
    <property type="entry name" value="HTH_LYSR"/>
    <property type="match status" value="1"/>
</dbReference>
<dbReference type="InterPro" id="IPR036388">
    <property type="entry name" value="WH-like_DNA-bd_sf"/>
</dbReference>
<feature type="domain" description="HTH lysR-type" evidence="5">
    <location>
        <begin position="4"/>
        <end position="61"/>
    </location>
</feature>
<dbReference type="Pfam" id="PF00126">
    <property type="entry name" value="HTH_1"/>
    <property type="match status" value="1"/>
</dbReference>
<name>A0A6I6D1I7_9GAMM</name>
<organism evidence="6 7">
    <name type="scientific">Guyparkeria halophila</name>
    <dbReference type="NCBI Taxonomy" id="47960"/>
    <lineage>
        <taxon>Bacteria</taxon>
        <taxon>Pseudomonadati</taxon>
        <taxon>Pseudomonadota</taxon>
        <taxon>Gammaproteobacteria</taxon>
        <taxon>Chromatiales</taxon>
        <taxon>Thioalkalibacteraceae</taxon>
        <taxon>Guyparkeria</taxon>
    </lineage>
</organism>
<keyword evidence="2" id="KW-0805">Transcription regulation</keyword>
<evidence type="ECO:0000313" key="6">
    <source>
        <dbReference type="EMBL" id="QGT78115.1"/>
    </source>
</evidence>
<dbReference type="InterPro" id="IPR005119">
    <property type="entry name" value="LysR_subst-bd"/>
</dbReference>
<dbReference type="SUPFAM" id="SSF53850">
    <property type="entry name" value="Periplasmic binding protein-like II"/>
    <property type="match status" value="1"/>
</dbReference>
<dbReference type="Proteomes" id="UP000427716">
    <property type="component" value="Chromosome"/>
</dbReference>
<dbReference type="SUPFAM" id="SSF46785">
    <property type="entry name" value="Winged helix' DNA-binding domain"/>
    <property type="match status" value="1"/>
</dbReference>
<evidence type="ECO:0000256" key="3">
    <source>
        <dbReference type="ARBA" id="ARBA00023125"/>
    </source>
</evidence>
<reference evidence="6 7" key="1">
    <citation type="submission" date="2019-11" db="EMBL/GenBank/DDBJ databases">
        <authorList>
            <person name="Zhang J."/>
            <person name="Sun C."/>
        </authorList>
    </citation>
    <scope>NUCLEOTIDE SEQUENCE [LARGE SCALE GENOMIC DNA]</scope>
    <source>
        <strain evidence="7">sp2</strain>
    </source>
</reference>
<dbReference type="InterPro" id="IPR036390">
    <property type="entry name" value="WH_DNA-bd_sf"/>
</dbReference>
<dbReference type="RefSeq" id="WP_156573343.1">
    <property type="nucleotide sequence ID" value="NZ_CP046415.1"/>
</dbReference>
<dbReference type="GO" id="GO:0003700">
    <property type="term" value="F:DNA-binding transcription factor activity"/>
    <property type="evidence" value="ECO:0007669"/>
    <property type="project" value="InterPro"/>
</dbReference>
<dbReference type="EMBL" id="CP046415">
    <property type="protein sequence ID" value="QGT78115.1"/>
    <property type="molecule type" value="Genomic_DNA"/>
</dbReference>
<proteinExistence type="inferred from homology"/>
<comment type="similarity">
    <text evidence="1">Belongs to the LysR transcriptional regulatory family.</text>
</comment>
<keyword evidence="4" id="KW-0804">Transcription</keyword>
<dbReference type="PANTHER" id="PTHR30126">
    <property type="entry name" value="HTH-TYPE TRANSCRIPTIONAL REGULATOR"/>
    <property type="match status" value="1"/>
</dbReference>
<dbReference type="Gene3D" id="1.10.10.10">
    <property type="entry name" value="Winged helix-like DNA-binding domain superfamily/Winged helix DNA-binding domain"/>
    <property type="match status" value="1"/>
</dbReference>
<dbReference type="AlphaFoldDB" id="A0A6I6D1I7"/>